<feature type="site" description="Interaction with tRNA" evidence="10">
    <location>
        <position position="133"/>
    </location>
</feature>
<dbReference type="GO" id="GO:0008168">
    <property type="term" value="F:methyltransferase activity"/>
    <property type="evidence" value="ECO:0007669"/>
    <property type="project" value="UniProtKB-KW"/>
</dbReference>
<dbReference type="Gene3D" id="2.40.30.10">
    <property type="entry name" value="Translation factors"/>
    <property type="match status" value="1"/>
</dbReference>
<organism evidence="13 14">
    <name type="scientific">Treponema primitia (strain ATCC BAA-887 / DSM 12427 / ZAS-2)</name>
    <dbReference type="NCBI Taxonomy" id="545694"/>
    <lineage>
        <taxon>Bacteria</taxon>
        <taxon>Pseudomonadati</taxon>
        <taxon>Spirochaetota</taxon>
        <taxon>Spirochaetia</taxon>
        <taxon>Spirochaetales</taxon>
        <taxon>Treponemataceae</taxon>
        <taxon>Treponema</taxon>
    </lineage>
</organism>
<sequence length="366" mass="40717">MKDKAVIAMSGGVDSSVAAWLMLERGYQCIGITLKLFTNDDIEPSANGRATHKGCCSLDDVNDARAVADRLGMPHYVLNFAGEFRDKVIRRFIETYEQGATPNPCIDCNRFIKFSRLLERARQLEFDTIVTGHYARIEQDGPEGRFLLKKALDAKKDQSYVLYAMTQDQLANTQFPLGELTKPQVRDIAEARGFVNARKHDSQDICFVPDRDYGSFIEQYSGKTFDQGNIIDEEGRILGRHKGLVRYTIGQRRGLGVAMNEPVYVKAKSVADNTVTLGPEESLYTKSLTASDLNLIAYSRLERPLRLSVKTRYLQAEQPAIAEQIGEDTLSIEFDAPQRAITPGQAVVLYDGDVVVGGGTIKAAEF</sequence>
<dbReference type="NCBIfam" id="TIGR00420">
    <property type="entry name" value="trmU"/>
    <property type="match status" value="1"/>
</dbReference>
<dbReference type="eggNOG" id="COG0482">
    <property type="taxonomic scope" value="Bacteria"/>
</dbReference>
<feature type="binding site" evidence="10">
    <location>
        <begin position="8"/>
        <end position="15"/>
    </location>
    <ligand>
        <name>ATP</name>
        <dbReference type="ChEBI" id="CHEBI:30616"/>
    </ligand>
</feature>
<dbReference type="GO" id="GO:0103016">
    <property type="term" value="F:tRNA-uridine 2-sulfurtransferase activity"/>
    <property type="evidence" value="ECO:0007669"/>
    <property type="project" value="UniProtKB-EC"/>
</dbReference>
<keyword evidence="8" id="KW-1015">Disulfide bond</keyword>
<dbReference type="InterPro" id="IPR046885">
    <property type="entry name" value="MnmA-like_C"/>
</dbReference>
<evidence type="ECO:0000256" key="9">
    <source>
        <dbReference type="ARBA" id="ARBA00051542"/>
    </source>
</evidence>
<evidence type="ECO:0000313" key="14">
    <source>
        <dbReference type="Proteomes" id="UP000009223"/>
    </source>
</evidence>
<dbReference type="FunFam" id="2.40.30.10:FF:000023">
    <property type="entry name" value="tRNA-specific 2-thiouridylase MnmA"/>
    <property type="match status" value="1"/>
</dbReference>
<dbReference type="NCBIfam" id="NF001138">
    <property type="entry name" value="PRK00143.1"/>
    <property type="match status" value="1"/>
</dbReference>
<comment type="function">
    <text evidence="10">Catalyzes the 2-thiolation of uridine at the wobble position (U34) of tRNA, leading to the formation of s(2)U34.</text>
</comment>
<keyword evidence="6 10" id="KW-0067">ATP-binding</keyword>
<dbReference type="OrthoDB" id="9800696at2"/>
<keyword evidence="13" id="KW-0489">Methyltransferase</keyword>
<evidence type="ECO:0000256" key="10">
    <source>
        <dbReference type="HAMAP-Rule" id="MF_00144"/>
    </source>
</evidence>
<keyword evidence="7 10" id="KW-0694">RNA-binding</keyword>
<dbReference type="Pfam" id="PF03054">
    <property type="entry name" value="tRNA_Me_trans"/>
    <property type="match status" value="1"/>
</dbReference>
<feature type="binding site" evidence="10">
    <location>
        <position position="34"/>
    </location>
    <ligand>
        <name>ATP</name>
        <dbReference type="ChEBI" id="CHEBI:30616"/>
    </ligand>
</feature>
<name>F5YN10_TREPZ</name>
<feature type="region of interest" description="Interaction with tRNA" evidence="10">
    <location>
        <begin position="156"/>
        <end position="158"/>
    </location>
</feature>
<comment type="caution">
    <text evidence="10">Lacks conserved residue(s) required for the propagation of feature annotation.</text>
</comment>
<dbReference type="Gene3D" id="2.30.30.280">
    <property type="entry name" value="Adenine nucleotide alpha hydrolases-like domains"/>
    <property type="match status" value="1"/>
</dbReference>
<evidence type="ECO:0000256" key="5">
    <source>
        <dbReference type="ARBA" id="ARBA00022741"/>
    </source>
</evidence>
<evidence type="ECO:0000256" key="3">
    <source>
        <dbReference type="ARBA" id="ARBA00022679"/>
    </source>
</evidence>
<evidence type="ECO:0000313" key="13">
    <source>
        <dbReference type="EMBL" id="AEF83694.1"/>
    </source>
</evidence>
<dbReference type="STRING" id="545694.TREPR_0375"/>
<protein>
    <recommendedName>
        <fullName evidence="10">tRNA-specific 2-thiouridylase MnmA</fullName>
        <ecNumber evidence="10">2.8.1.13</ecNumber>
    </recommendedName>
</protein>
<dbReference type="GO" id="GO:0032259">
    <property type="term" value="P:methylation"/>
    <property type="evidence" value="ECO:0007669"/>
    <property type="project" value="UniProtKB-KW"/>
</dbReference>
<dbReference type="GO" id="GO:0005524">
    <property type="term" value="F:ATP binding"/>
    <property type="evidence" value="ECO:0007669"/>
    <property type="project" value="UniProtKB-KW"/>
</dbReference>
<dbReference type="Proteomes" id="UP000009223">
    <property type="component" value="Chromosome"/>
</dbReference>
<keyword evidence="14" id="KW-1185">Reference proteome</keyword>
<evidence type="ECO:0000256" key="8">
    <source>
        <dbReference type="ARBA" id="ARBA00023157"/>
    </source>
</evidence>
<feature type="site" description="Interaction with tRNA" evidence="10">
    <location>
        <position position="345"/>
    </location>
</feature>
<dbReference type="EMBL" id="CP001843">
    <property type="protein sequence ID" value="AEF83694.1"/>
    <property type="molecule type" value="Genomic_DNA"/>
</dbReference>
<keyword evidence="3 10" id="KW-0808">Transferase</keyword>
<dbReference type="CDD" id="cd01998">
    <property type="entry name" value="MnmA_TRMU-like"/>
    <property type="match status" value="1"/>
</dbReference>
<dbReference type="Gene3D" id="3.40.50.620">
    <property type="entry name" value="HUPs"/>
    <property type="match status" value="1"/>
</dbReference>
<evidence type="ECO:0000259" key="11">
    <source>
        <dbReference type="Pfam" id="PF20258"/>
    </source>
</evidence>
<dbReference type="FunFam" id="3.40.50.620:FF:000115">
    <property type="entry name" value="tRNA-specific 2-thiouridylase MnmA"/>
    <property type="match status" value="1"/>
</dbReference>
<comment type="similarity">
    <text evidence="10">Belongs to the MnmA/TRMU family.</text>
</comment>
<feature type="active site" description="Nucleophile" evidence="10">
    <location>
        <position position="108"/>
    </location>
</feature>
<comment type="catalytic activity">
    <reaction evidence="9 10">
        <text>S-sulfanyl-L-cysteinyl-[protein] + uridine(34) in tRNA + AH2 + ATP = 2-thiouridine(34) in tRNA + L-cysteinyl-[protein] + A + AMP + diphosphate + H(+)</text>
        <dbReference type="Rhea" id="RHEA:47032"/>
        <dbReference type="Rhea" id="RHEA-COMP:10131"/>
        <dbReference type="Rhea" id="RHEA-COMP:11726"/>
        <dbReference type="Rhea" id="RHEA-COMP:11727"/>
        <dbReference type="Rhea" id="RHEA-COMP:11728"/>
        <dbReference type="ChEBI" id="CHEBI:13193"/>
        <dbReference type="ChEBI" id="CHEBI:15378"/>
        <dbReference type="ChEBI" id="CHEBI:17499"/>
        <dbReference type="ChEBI" id="CHEBI:29950"/>
        <dbReference type="ChEBI" id="CHEBI:30616"/>
        <dbReference type="ChEBI" id="CHEBI:33019"/>
        <dbReference type="ChEBI" id="CHEBI:61963"/>
        <dbReference type="ChEBI" id="CHEBI:65315"/>
        <dbReference type="ChEBI" id="CHEBI:87170"/>
        <dbReference type="ChEBI" id="CHEBI:456215"/>
        <dbReference type="EC" id="2.8.1.13"/>
    </reaction>
</comment>
<dbReference type="PANTHER" id="PTHR11933:SF5">
    <property type="entry name" value="MITOCHONDRIAL TRNA-SPECIFIC 2-THIOURIDYLASE 1"/>
    <property type="match status" value="1"/>
</dbReference>
<dbReference type="HOGENOM" id="CLU_035188_0_0_12"/>
<gene>
    <name evidence="13" type="primary">trmU</name>
    <name evidence="10" type="synonym">mnmA</name>
    <name evidence="13" type="ordered locus">TREPR_0375</name>
</gene>
<dbReference type="AlphaFoldDB" id="F5YN10"/>
<evidence type="ECO:0000256" key="4">
    <source>
        <dbReference type="ARBA" id="ARBA00022694"/>
    </source>
</evidence>
<dbReference type="KEGG" id="tpi:TREPR_0375"/>
<keyword evidence="1 10" id="KW-0963">Cytoplasm</keyword>
<reference evidence="14" key="1">
    <citation type="submission" date="2009-12" db="EMBL/GenBank/DDBJ databases">
        <title>Complete sequence of Treponema primitia strain ZAS-2.</title>
        <authorList>
            <person name="Tetu S.G."/>
            <person name="Matson E."/>
            <person name="Ren Q."/>
            <person name="Seshadri R."/>
            <person name="Elbourne L."/>
            <person name="Hassan K.A."/>
            <person name="Durkin A."/>
            <person name="Radune D."/>
            <person name="Mohamoud Y."/>
            <person name="Shay R."/>
            <person name="Jin S."/>
            <person name="Zhang X."/>
            <person name="Lucey K."/>
            <person name="Ballor N.R."/>
            <person name="Ottesen E."/>
            <person name="Rosenthal R."/>
            <person name="Allen A."/>
            <person name="Leadbetter J.R."/>
            <person name="Paulsen I.T."/>
        </authorList>
    </citation>
    <scope>NUCLEOTIDE SEQUENCE [LARGE SCALE GENOMIC DNA]</scope>
    <source>
        <strain evidence="14">ATCC BAA-887 / DSM 12427 / ZAS-2</strain>
    </source>
</reference>
<evidence type="ECO:0000259" key="12">
    <source>
        <dbReference type="Pfam" id="PF20259"/>
    </source>
</evidence>
<evidence type="ECO:0000256" key="7">
    <source>
        <dbReference type="ARBA" id="ARBA00022884"/>
    </source>
</evidence>
<reference evidence="13 14" key="2">
    <citation type="journal article" date="2011" name="ISME J.">
        <title>RNA-seq reveals cooperative metabolic interactions between two termite-gut spirochete species in co-culture.</title>
        <authorList>
            <person name="Rosenthal A.Z."/>
            <person name="Matson E.G."/>
            <person name="Eldar A."/>
            <person name="Leadbetter J.R."/>
        </authorList>
    </citation>
    <scope>NUCLEOTIDE SEQUENCE [LARGE SCALE GENOMIC DNA]</scope>
    <source>
        <strain evidence="14">ATCC BAA-887 / DSM 12427 / ZAS-2</strain>
    </source>
</reference>
<dbReference type="PANTHER" id="PTHR11933">
    <property type="entry name" value="TRNA 5-METHYLAMINOMETHYL-2-THIOURIDYLATE -METHYLTRANSFERASE"/>
    <property type="match status" value="1"/>
</dbReference>
<dbReference type="EC" id="2.8.1.13" evidence="10"/>
<dbReference type="InterPro" id="IPR046884">
    <property type="entry name" value="MnmA-like_central"/>
</dbReference>
<keyword evidence="2 10" id="KW-0820">tRNA-binding</keyword>
<feature type="binding site" evidence="10">
    <location>
        <position position="132"/>
    </location>
    <ligand>
        <name>ATP</name>
        <dbReference type="ChEBI" id="CHEBI:30616"/>
    </ligand>
</feature>
<comment type="subcellular location">
    <subcellularLocation>
        <location evidence="10">Cytoplasm</location>
    </subcellularLocation>
</comment>
<feature type="region of interest" description="Interaction with tRNA" evidence="10">
    <location>
        <begin position="312"/>
        <end position="313"/>
    </location>
</feature>
<feature type="domain" description="tRNA-specific 2-thiouridylase MnmA-like central" evidence="12">
    <location>
        <begin position="215"/>
        <end position="278"/>
    </location>
</feature>
<dbReference type="InterPro" id="IPR023382">
    <property type="entry name" value="MnmA-like_central_sf"/>
</dbReference>
<evidence type="ECO:0000256" key="2">
    <source>
        <dbReference type="ARBA" id="ARBA00022555"/>
    </source>
</evidence>
<dbReference type="GO" id="GO:0000049">
    <property type="term" value="F:tRNA binding"/>
    <property type="evidence" value="ECO:0007669"/>
    <property type="project" value="UniProtKB-KW"/>
</dbReference>
<dbReference type="InterPro" id="IPR004506">
    <property type="entry name" value="MnmA-like"/>
</dbReference>
<dbReference type="Pfam" id="PF20259">
    <property type="entry name" value="tRNA_Me_trans_M"/>
    <property type="match status" value="1"/>
</dbReference>
<evidence type="ECO:0000256" key="6">
    <source>
        <dbReference type="ARBA" id="ARBA00022840"/>
    </source>
</evidence>
<feature type="domain" description="tRNA-specific 2-thiouridylase MnmA-like C-terminal" evidence="11">
    <location>
        <begin position="286"/>
        <end position="361"/>
    </location>
</feature>
<dbReference type="GO" id="GO:0005737">
    <property type="term" value="C:cytoplasm"/>
    <property type="evidence" value="ECO:0007669"/>
    <property type="project" value="UniProtKB-SubCell"/>
</dbReference>
<accession>F5YN10</accession>
<evidence type="ECO:0000256" key="1">
    <source>
        <dbReference type="ARBA" id="ARBA00022490"/>
    </source>
</evidence>
<dbReference type="GO" id="GO:0002143">
    <property type="term" value="P:tRNA wobble position uridine thiolation"/>
    <property type="evidence" value="ECO:0007669"/>
    <property type="project" value="TreeGrafter"/>
</dbReference>
<dbReference type="FunFam" id="2.30.30.280:FF:000001">
    <property type="entry name" value="tRNA-specific 2-thiouridylase MnmA"/>
    <property type="match status" value="1"/>
</dbReference>
<dbReference type="SUPFAM" id="SSF52402">
    <property type="entry name" value="Adenine nucleotide alpha hydrolases-like"/>
    <property type="match status" value="1"/>
</dbReference>
<proteinExistence type="inferred from homology"/>
<keyword evidence="4 10" id="KW-0819">tRNA processing</keyword>
<feature type="active site" description="Cysteine persulfide intermediate" evidence="10">
    <location>
        <position position="206"/>
    </location>
</feature>
<dbReference type="HAMAP" id="MF_00144">
    <property type="entry name" value="tRNA_thiouridyl_MnmA"/>
    <property type="match status" value="1"/>
</dbReference>
<keyword evidence="5 10" id="KW-0547">Nucleotide-binding</keyword>
<dbReference type="Pfam" id="PF20258">
    <property type="entry name" value="tRNA_Me_trans_C"/>
    <property type="match status" value="1"/>
</dbReference>
<dbReference type="InterPro" id="IPR014729">
    <property type="entry name" value="Rossmann-like_a/b/a_fold"/>
</dbReference>
<dbReference type="RefSeq" id="WP_015709633.1">
    <property type="nucleotide sequence ID" value="NC_015578.1"/>
</dbReference>